<evidence type="ECO:0000256" key="1">
    <source>
        <dbReference type="ARBA" id="ARBA00004651"/>
    </source>
</evidence>
<dbReference type="AlphaFoldDB" id="A0A3N2C898"/>
<accession>A0A3N2C898</accession>
<reference evidence="9 10" key="1">
    <citation type="submission" date="2018-11" db="EMBL/GenBank/DDBJ databases">
        <title>Sequencing the genomes of 1000 actinobacteria strains.</title>
        <authorList>
            <person name="Klenk H.-P."/>
        </authorList>
    </citation>
    <scope>NUCLEOTIDE SEQUENCE [LARGE SCALE GENOMIC DNA]</scope>
    <source>
        <strain evidence="9 10">DSM 14012</strain>
    </source>
</reference>
<evidence type="ECO:0000256" key="4">
    <source>
        <dbReference type="ARBA" id="ARBA00022475"/>
    </source>
</evidence>
<feature type="transmembrane region" description="Helical" evidence="8">
    <location>
        <begin position="161"/>
        <end position="178"/>
    </location>
</feature>
<feature type="transmembrane region" description="Helical" evidence="8">
    <location>
        <begin position="12"/>
        <end position="33"/>
    </location>
</feature>
<dbReference type="NCBIfam" id="TIGR00688">
    <property type="entry name" value="rarD"/>
    <property type="match status" value="1"/>
</dbReference>
<evidence type="ECO:0000256" key="7">
    <source>
        <dbReference type="ARBA" id="ARBA00023136"/>
    </source>
</evidence>
<keyword evidence="6 8" id="KW-1133">Transmembrane helix</keyword>
<comment type="subcellular location">
    <subcellularLocation>
        <location evidence="1">Cell membrane</location>
        <topology evidence="1">Multi-pass membrane protein</topology>
    </subcellularLocation>
</comment>
<feature type="transmembrane region" description="Helical" evidence="8">
    <location>
        <begin position="82"/>
        <end position="101"/>
    </location>
</feature>
<evidence type="ECO:0000256" key="5">
    <source>
        <dbReference type="ARBA" id="ARBA00022692"/>
    </source>
</evidence>
<dbReference type="SUPFAM" id="SSF103481">
    <property type="entry name" value="Multidrug resistance efflux transporter EmrE"/>
    <property type="match status" value="1"/>
</dbReference>
<dbReference type="InterPro" id="IPR004626">
    <property type="entry name" value="RarD"/>
</dbReference>
<organism evidence="9 10">
    <name type="scientific">Plantibacter flavus</name>
    <dbReference type="NCBI Taxonomy" id="150123"/>
    <lineage>
        <taxon>Bacteria</taxon>
        <taxon>Bacillati</taxon>
        <taxon>Actinomycetota</taxon>
        <taxon>Actinomycetes</taxon>
        <taxon>Micrococcales</taxon>
        <taxon>Microbacteriaceae</taxon>
        <taxon>Plantibacter</taxon>
    </lineage>
</organism>
<dbReference type="InterPro" id="IPR037185">
    <property type="entry name" value="EmrE-like"/>
</dbReference>
<keyword evidence="3" id="KW-0813">Transport</keyword>
<evidence type="ECO:0000313" key="10">
    <source>
        <dbReference type="Proteomes" id="UP000266915"/>
    </source>
</evidence>
<sequence>MTAALPPEHRETTPRGVLVSVVASFLFAALFFLPPLLEPFGANEIFAWRVIATVPVLATLIAVFGWWRDVRDIAVRLARRPILVLVVVLDGLLLSLQLWLFGWAPQTGHGLELALGYLLMPLAMVVVGVVLHRERLAPLRIAAVAAAALGVTAAIVVAGGLSWATIAVAVGYPVYFAIRRRAALDSIGAFCFELAVLVPVAIVLALQPSSLAVLAAHPQLGWGIVLLGVIGGVALVLYLVASRLLSFGVFGLLSYLEPVLLVLVAVLLLGESLTAADGFVYGPIVVALMLLGLETVRRPSR</sequence>
<evidence type="ECO:0000256" key="6">
    <source>
        <dbReference type="ARBA" id="ARBA00022989"/>
    </source>
</evidence>
<evidence type="ECO:0000313" key="9">
    <source>
        <dbReference type="EMBL" id="ROR83680.1"/>
    </source>
</evidence>
<feature type="transmembrane region" description="Helical" evidence="8">
    <location>
        <begin position="190"/>
        <end position="208"/>
    </location>
</feature>
<evidence type="ECO:0000256" key="3">
    <source>
        <dbReference type="ARBA" id="ARBA00022448"/>
    </source>
</evidence>
<dbReference type="Proteomes" id="UP000266915">
    <property type="component" value="Unassembled WGS sequence"/>
</dbReference>
<feature type="transmembrane region" description="Helical" evidence="8">
    <location>
        <begin position="138"/>
        <end position="155"/>
    </location>
</feature>
<protein>
    <submittedName>
        <fullName evidence="9">Chloramphenicol-sensitive protein RarD</fullName>
    </submittedName>
</protein>
<feature type="transmembrane region" description="Helical" evidence="8">
    <location>
        <begin position="275"/>
        <end position="293"/>
    </location>
</feature>
<dbReference type="RefSeq" id="WP_085511472.1">
    <property type="nucleotide sequence ID" value="NZ_FXAP01000002.1"/>
</dbReference>
<feature type="transmembrane region" description="Helical" evidence="8">
    <location>
        <begin position="247"/>
        <end position="269"/>
    </location>
</feature>
<dbReference type="EMBL" id="RKHL01000001">
    <property type="protein sequence ID" value="ROR83680.1"/>
    <property type="molecule type" value="Genomic_DNA"/>
</dbReference>
<feature type="transmembrane region" description="Helical" evidence="8">
    <location>
        <begin position="45"/>
        <end position="67"/>
    </location>
</feature>
<comment type="similarity">
    <text evidence="2">Belongs to the EamA transporter family.</text>
</comment>
<keyword evidence="7 8" id="KW-0472">Membrane</keyword>
<evidence type="ECO:0000256" key="2">
    <source>
        <dbReference type="ARBA" id="ARBA00007362"/>
    </source>
</evidence>
<comment type="caution">
    <text evidence="9">The sequence shown here is derived from an EMBL/GenBank/DDBJ whole genome shotgun (WGS) entry which is preliminary data.</text>
</comment>
<keyword evidence="4" id="KW-1003">Cell membrane</keyword>
<name>A0A3N2C898_9MICO</name>
<feature type="transmembrane region" description="Helical" evidence="8">
    <location>
        <begin position="113"/>
        <end position="131"/>
    </location>
</feature>
<keyword evidence="5 8" id="KW-0812">Transmembrane</keyword>
<proteinExistence type="inferred from homology"/>
<dbReference type="GO" id="GO:0005886">
    <property type="term" value="C:plasma membrane"/>
    <property type="evidence" value="ECO:0007669"/>
    <property type="project" value="UniProtKB-SubCell"/>
</dbReference>
<gene>
    <name evidence="9" type="ORF">EDD42_3794</name>
</gene>
<feature type="transmembrane region" description="Helical" evidence="8">
    <location>
        <begin position="220"/>
        <end position="240"/>
    </location>
</feature>
<evidence type="ECO:0000256" key="8">
    <source>
        <dbReference type="SAM" id="Phobius"/>
    </source>
</evidence>
<keyword evidence="10" id="KW-1185">Reference proteome</keyword>